<comment type="caution">
    <text evidence="4">The sequence shown here is derived from an EMBL/GenBank/DDBJ whole genome shotgun (WGS) entry which is preliminary data.</text>
</comment>
<gene>
    <name evidence="4" type="ORF">AAH17_02370</name>
    <name evidence="5" type="ORF">AAH24_05325</name>
    <name evidence="3" type="ORF">BVH53_05705</name>
</gene>
<dbReference type="InterPro" id="IPR020568">
    <property type="entry name" value="Ribosomal_Su5_D2-typ_SF"/>
</dbReference>
<dbReference type="Gene3D" id="3.30.230.30">
    <property type="entry name" value="Impact, N-terminal domain"/>
    <property type="match status" value="1"/>
</dbReference>
<dbReference type="InterPro" id="IPR036956">
    <property type="entry name" value="Impact_N_sf"/>
</dbReference>
<accession>A0A5L8JMQ0</accession>
<evidence type="ECO:0000313" key="6">
    <source>
        <dbReference type="Proteomes" id="UP000557842"/>
    </source>
</evidence>
<dbReference type="GO" id="GO:0005737">
    <property type="term" value="C:cytoplasm"/>
    <property type="evidence" value="ECO:0007669"/>
    <property type="project" value="TreeGrafter"/>
</dbReference>
<dbReference type="PANTHER" id="PTHR16301:SF20">
    <property type="entry name" value="IMPACT FAMILY MEMBER YIGZ"/>
    <property type="match status" value="1"/>
</dbReference>
<evidence type="ECO:0000313" key="3">
    <source>
        <dbReference type="EMBL" id="EAI5408192.1"/>
    </source>
</evidence>
<evidence type="ECO:0000259" key="2">
    <source>
        <dbReference type="Pfam" id="PF01205"/>
    </source>
</evidence>
<reference evidence="4 6" key="1">
    <citation type="submission" date="2018-05" db="EMBL/GenBank/DDBJ databases">
        <authorList>
            <consortium name="PulseNet: The National Subtyping Network for Foodborne Disease Surveillance"/>
            <person name="Tarr C.L."/>
            <person name="Trees E."/>
            <person name="Katz L.S."/>
            <person name="Carleton-Romer H.A."/>
            <person name="Stroika S."/>
            <person name="Kucerova Z."/>
            <person name="Roache K.F."/>
            <person name="Sabol A.L."/>
            <person name="Besser J."/>
            <person name="Gerner-Smidt P."/>
        </authorList>
    </citation>
    <scope>NUCLEOTIDE SEQUENCE</scope>
    <source>
        <strain evidence="4">2014D-0197</strain>
        <strain evidence="3 6">2016D-0221</strain>
        <strain evidence="5">D4313</strain>
    </source>
</reference>
<dbReference type="EMBL" id="AACCXM010000003">
    <property type="protein sequence ID" value="EAK0468786.1"/>
    <property type="molecule type" value="Genomic_DNA"/>
</dbReference>
<feature type="domain" description="Impact N-terminal" evidence="2">
    <location>
        <begin position="15"/>
        <end position="118"/>
    </location>
</feature>
<evidence type="ECO:0000313" key="5">
    <source>
        <dbReference type="EMBL" id="EAK0468786.1"/>
    </source>
</evidence>
<dbReference type="EMBL" id="AABQDW010000009">
    <property type="protein sequence ID" value="EAI5408192.1"/>
    <property type="molecule type" value="Genomic_DNA"/>
</dbReference>
<dbReference type="InterPro" id="IPR023582">
    <property type="entry name" value="Impact"/>
</dbReference>
<dbReference type="InterPro" id="IPR001498">
    <property type="entry name" value="Impact_N"/>
</dbReference>
<dbReference type="PANTHER" id="PTHR16301">
    <property type="entry name" value="IMPACT-RELATED"/>
    <property type="match status" value="1"/>
</dbReference>
<dbReference type="AlphaFoldDB" id="A0A5L8JMQ0"/>
<dbReference type="EMBL" id="AACCXK010000003">
    <property type="protein sequence ID" value="EAK0452509.1"/>
    <property type="molecule type" value="Genomic_DNA"/>
</dbReference>
<evidence type="ECO:0000256" key="1">
    <source>
        <dbReference type="ARBA" id="ARBA00007665"/>
    </source>
</evidence>
<dbReference type="SUPFAM" id="SSF54211">
    <property type="entry name" value="Ribosomal protein S5 domain 2-like"/>
    <property type="match status" value="1"/>
</dbReference>
<name>A0A5L8JMQ0_CAMFE</name>
<protein>
    <submittedName>
        <fullName evidence="4">YigZ family protein</fullName>
    </submittedName>
</protein>
<dbReference type="RefSeq" id="WP_065843724.1">
    <property type="nucleotide sequence ID" value="NZ_AABUZP020000066.1"/>
</dbReference>
<dbReference type="Proteomes" id="UP000557842">
    <property type="component" value="Unassembled WGS sequence"/>
</dbReference>
<sequence length="205" mass="23598">MFIVNQIYTGSKEIKKSNFISYLCPINEFETLHKKLKEDHPKAAHIVWAYRNYNKHFQIVENSSDDGEPKSSSGPPCLDVLRGANLINTGVFVVRYFGGVKLGVGGLVRAYSSSANLVINNANLIKFEAQDECLFFIPFALLARFNHYFEKHGVKDEKKEFVEQGSIYTFKFKKEDFEEFFKFAKDFEIDGFYFLAVPIFAKEII</sequence>
<organism evidence="4">
    <name type="scientific">Campylobacter fetus</name>
    <dbReference type="NCBI Taxonomy" id="196"/>
    <lineage>
        <taxon>Bacteria</taxon>
        <taxon>Pseudomonadati</taxon>
        <taxon>Campylobacterota</taxon>
        <taxon>Epsilonproteobacteria</taxon>
        <taxon>Campylobacterales</taxon>
        <taxon>Campylobacteraceae</taxon>
        <taxon>Campylobacter</taxon>
    </lineage>
</organism>
<comment type="similarity">
    <text evidence="1">Belongs to the IMPACT family.</text>
</comment>
<dbReference type="Pfam" id="PF01205">
    <property type="entry name" value="Impact_N"/>
    <property type="match status" value="1"/>
</dbReference>
<dbReference type="GO" id="GO:0006446">
    <property type="term" value="P:regulation of translational initiation"/>
    <property type="evidence" value="ECO:0007669"/>
    <property type="project" value="TreeGrafter"/>
</dbReference>
<proteinExistence type="inferred from homology"/>
<evidence type="ECO:0000313" key="4">
    <source>
        <dbReference type="EMBL" id="EAK0452509.1"/>
    </source>
</evidence>